<feature type="binding site" evidence="4">
    <location>
        <begin position="164"/>
        <end position="166"/>
    </location>
    <ligand>
        <name>substrate</name>
    </ligand>
</feature>
<dbReference type="CDD" id="cd00756">
    <property type="entry name" value="MoaE"/>
    <property type="match status" value="1"/>
</dbReference>
<dbReference type="EMBL" id="JZEE01000159">
    <property type="protein sequence ID" value="KJK67819.1"/>
    <property type="molecule type" value="Genomic_DNA"/>
</dbReference>
<dbReference type="EC" id="2.8.1.12" evidence="4"/>
<dbReference type="SUPFAM" id="SSF54690">
    <property type="entry name" value="Molybdopterin synthase subunit MoaE"/>
    <property type="match status" value="1"/>
</dbReference>
<dbReference type="Proteomes" id="UP000033540">
    <property type="component" value="Unassembled WGS sequence"/>
</dbReference>
<dbReference type="InterPro" id="IPR028888">
    <property type="entry name" value="MOCS2B_euk"/>
</dbReference>
<comment type="pathway">
    <text evidence="4">Cofactor biosynthesis; molybdopterin biosynthesis.</text>
</comment>
<comment type="similarity">
    <text evidence="4">Belongs to the MoaE family. MOCS2B subfamily.</text>
</comment>
<evidence type="ECO:0000313" key="7">
    <source>
        <dbReference type="Proteomes" id="UP000033540"/>
    </source>
</evidence>
<dbReference type="PANTHER" id="PTHR23404">
    <property type="entry name" value="MOLYBDOPTERIN SYNTHASE RELATED"/>
    <property type="match status" value="1"/>
</dbReference>
<dbReference type="UniPathway" id="UPA00344"/>
<feature type="binding site" evidence="4">
    <location>
        <begin position="141"/>
        <end position="142"/>
    </location>
    <ligand>
        <name>substrate</name>
    </ligand>
</feature>
<dbReference type="GO" id="GO:0030366">
    <property type="term" value="F:molybdopterin synthase activity"/>
    <property type="evidence" value="ECO:0007669"/>
    <property type="project" value="UniProtKB-UniRule"/>
</dbReference>
<dbReference type="FunFam" id="3.90.1170.40:FF:000003">
    <property type="entry name" value="Molybdopterin converting factor subunit 2"/>
    <property type="match status" value="1"/>
</dbReference>
<evidence type="ECO:0000256" key="3">
    <source>
        <dbReference type="ARBA" id="ARBA00023150"/>
    </source>
</evidence>
<evidence type="ECO:0000256" key="5">
    <source>
        <dbReference type="SAM" id="MobiDB-lite"/>
    </source>
</evidence>
<evidence type="ECO:0000256" key="2">
    <source>
        <dbReference type="ARBA" id="ARBA00022679"/>
    </source>
</evidence>
<keyword evidence="2 4" id="KW-0808">Transferase</keyword>
<keyword evidence="3 4" id="KW-0501">Molybdenum cofactor biosynthesis</keyword>
<dbReference type="InterPro" id="IPR003448">
    <property type="entry name" value="Mopterin_biosynth_MoaE"/>
</dbReference>
<dbReference type="GO" id="GO:0006777">
    <property type="term" value="P:Mo-molybdopterin cofactor biosynthetic process"/>
    <property type="evidence" value="ECO:0007669"/>
    <property type="project" value="UniProtKB-UniRule"/>
</dbReference>
<comment type="catalytic activity">
    <reaction evidence="4">
        <text>2 [molybdopterin-synthase sulfur-carrier protein]-C-terminal-Gly-aminoethanethioate + cyclic pyranopterin phosphate + H2O = molybdopterin + 2 [molybdopterin-synthase sulfur-carrier protein]-C-terminal Gly-Gly + 2 H(+)</text>
        <dbReference type="Rhea" id="RHEA:26333"/>
        <dbReference type="Rhea" id="RHEA-COMP:12202"/>
        <dbReference type="Rhea" id="RHEA-COMP:19907"/>
        <dbReference type="ChEBI" id="CHEBI:15377"/>
        <dbReference type="ChEBI" id="CHEBI:15378"/>
        <dbReference type="ChEBI" id="CHEBI:58698"/>
        <dbReference type="ChEBI" id="CHEBI:59648"/>
        <dbReference type="ChEBI" id="CHEBI:90778"/>
        <dbReference type="ChEBI" id="CHEBI:232372"/>
        <dbReference type="EC" id="2.8.1.12"/>
    </reaction>
</comment>
<protein>
    <recommendedName>
        <fullName evidence="4">Molybdopterin synthase catalytic subunit</fullName>
        <ecNumber evidence="4">2.8.1.12</ecNumber>
    </recommendedName>
    <alternativeName>
        <fullName evidence="4">Common component for nitrate reductase and xanthine dehydrogenase protein H</fullName>
    </alternativeName>
    <alternativeName>
        <fullName evidence="4">Molybdenum cofactor synthesis protein 2 large subunit</fullName>
    </alternativeName>
    <alternativeName>
        <fullName evidence="4">Molybdenum cofactor synthesis protein 2B</fullName>
        <shortName evidence="4">MOCS2B</shortName>
    </alternativeName>
</protein>
<evidence type="ECO:0000256" key="4">
    <source>
        <dbReference type="HAMAP-Rule" id="MF_03052"/>
    </source>
</evidence>
<proteinExistence type="inferred from homology"/>
<sequence>MTISTETSRVSNTSIPSETKDSTPAHLERSTFPRTVTLPDEKIHIELTYDPLSADTALSYTNSPAAGANVFFLGTTRNTFDGRAVAQLSYTSYPPLALRTLTQIARQSKEKHGLIAVSISHRLGTVAVGEASILIAVSSGHRRAAWRAGEEILDECKAKAEIWKREEFVGSKPEDGEWRANRDWDGEGNLVSRQ</sequence>
<evidence type="ECO:0000256" key="1">
    <source>
        <dbReference type="ARBA" id="ARBA00022490"/>
    </source>
</evidence>
<feature type="region of interest" description="Disordered" evidence="5">
    <location>
        <begin position="172"/>
        <end position="194"/>
    </location>
</feature>
<gene>
    <name evidence="4" type="primary">cnxH</name>
    <name evidence="6" type="ORF">P875_00108906</name>
</gene>
<feature type="compositionally biased region" description="Basic and acidic residues" evidence="5">
    <location>
        <begin position="172"/>
        <end position="185"/>
    </location>
</feature>
<accession>A0A0F0IJ43</accession>
<evidence type="ECO:0000313" key="6">
    <source>
        <dbReference type="EMBL" id="KJK67819.1"/>
    </source>
</evidence>
<dbReference type="HAMAP" id="MF_03052">
    <property type="entry name" value="MOC2B"/>
    <property type="match status" value="1"/>
</dbReference>
<feature type="region of interest" description="Disordered" evidence="5">
    <location>
        <begin position="1"/>
        <end position="26"/>
    </location>
</feature>
<reference evidence="6 7" key="1">
    <citation type="submission" date="2015-02" db="EMBL/GenBank/DDBJ databases">
        <title>Draft genome sequence of Aspergillus parasiticus SU-1.</title>
        <authorList>
            <person name="Yu J."/>
            <person name="Fedorova N."/>
            <person name="Yin Y."/>
            <person name="Losada L."/>
            <person name="Zafar N."/>
            <person name="Taujale R."/>
            <person name="Ehrlich K.C."/>
            <person name="Bhatnagar D."/>
            <person name="Cleveland T.E."/>
            <person name="Bennett J.W."/>
            <person name="Nierman W.C."/>
        </authorList>
    </citation>
    <scope>NUCLEOTIDE SEQUENCE [LARGE SCALE GENOMIC DNA]</scope>
    <source>
        <strain evidence="7">ATCC 56775 / NRRL 5862 / SRRC 143 / SU-1</strain>
    </source>
</reference>
<dbReference type="OrthoDB" id="5531344at2759"/>
<dbReference type="AlphaFoldDB" id="A0A0F0IJ43"/>
<comment type="subunit">
    <text evidence="4">Heterotetramer; composed of 2 small (MOCS2A) and 2 large (MOCS2B) subunits.</text>
</comment>
<dbReference type="Pfam" id="PF02391">
    <property type="entry name" value="MoaE"/>
    <property type="match status" value="1"/>
</dbReference>
<keyword evidence="1 4" id="KW-0963">Cytoplasm</keyword>
<dbReference type="Gene3D" id="3.90.1170.40">
    <property type="entry name" value="Molybdopterin biosynthesis MoaE subunit"/>
    <property type="match status" value="1"/>
</dbReference>
<dbReference type="GO" id="GO:1990140">
    <property type="term" value="C:molybdopterin synthase complex"/>
    <property type="evidence" value="ECO:0007669"/>
    <property type="project" value="UniProtKB-UniRule"/>
</dbReference>
<organism evidence="6 7">
    <name type="scientific">Aspergillus parasiticus (strain ATCC 56775 / NRRL 5862 / SRRC 143 / SU-1)</name>
    <dbReference type="NCBI Taxonomy" id="1403190"/>
    <lineage>
        <taxon>Eukaryota</taxon>
        <taxon>Fungi</taxon>
        <taxon>Dikarya</taxon>
        <taxon>Ascomycota</taxon>
        <taxon>Pezizomycotina</taxon>
        <taxon>Eurotiomycetes</taxon>
        <taxon>Eurotiomycetidae</taxon>
        <taxon>Eurotiales</taxon>
        <taxon>Aspergillaceae</taxon>
        <taxon>Aspergillus</taxon>
        <taxon>Aspergillus subgen. Circumdati</taxon>
    </lineage>
</organism>
<feature type="binding site" evidence="4">
    <location>
        <position position="157"/>
    </location>
    <ligand>
        <name>substrate</name>
    </ligand>
</feature>
<dbReference type="InterPro" id="IPR036563">
    <property type="entry name" value="MoaE_sf"/>
</dbReference>
<comment type="caution">
    <text evidence="6">The sequence shown here is derived from an EMBL/GenBank/DDBJ whole genome shotgun (WGS) entry which is preliminary data.</text>
</comment>
<feature type="compositionally biased region" description="Polar residues" evidence="5">
    <location>
        <begin position="1"/>
        <end position="17"/>
    </location>
</feature>
<comment type="subcellular location">
    <subcellularLocation>
        <location evidence="4">Cytoplasm</location>
    </subcellularLocation>
</comment>
<name>A0A0F0IJ43_ASPPU</name>
<comment type="function">
    <text evidence="4">Catalytic subunit of the molybdopterin synthase complex, a complex that catalyzes the conversion of precursor Z into molybdopterin. Acts by mediating the incorporation of 2 sulfur atoms from thiocarboxylated MOCS2A into precursor Z to generate a dithiolene group.</text>
</comment>
<dbReference type="STRING" id="1403190.A0A0F0IJ43"/>